<dbReference type="EMBL" id="UYYB01096268">
    <property type="protein sequence ID" value="VDM76054.1"/>
    <property type="molecule type" value="Genomic_DNA"/>
</dbReference>
<gene>
    <name evidence="1" type="ORF">SVUK_LOCUS11052</name>
</gene>
<dbReference type="Proteomes" id="UP000270094">
    <property type="component" value="Unassembled WGS sequence"/>
</dbReference>
<evidence type="ECO:0000313" key="2">
    <source>
        <dbReference type="Proteomes" id="UP000270094"/>
    </source>
</evidence>
<reference evidence="1 2" key="1">
    <citation type="submission" date="2018-11" db="EMBL/GenBank/DDBJ databases">
        <authorList>
            <consortium name="Pathogen Informatics"/>
        </authorList>
    </citation>
    <scope>NUCLEOTIDE SEQUENCE [LARGE SCALE GENOMIC DNA]</scope>
</reference>
<protein>
    <submittedName>
        <fullName evidence="1">Uncharacterized protein</fullName>
    </submittedName>
</protein>
<organism evidence="1 2">
    <name type="scientific">Strongylus vulgaris</name>
    <name type="common">Blood worm</name>
    <dbReference type="NCBI Taxonomy" id="40348"/>
    <lineage>
        <taxon>Eukaryota</taxon>
        <taxon>Metazoa</taxon>
        <taxon>Ecdysozoa</taxon>
        <taxon>Nematoda</taxon>
        <taxon>Chromadorea</taxon>
        <taxon>Rhabditida</taxon>
        <taxon>Rhabditina</taxon>
        <taxon>Rhabditomorpha</taxon>
        <taxon>Strongyloidea</taxon>
        <taxon>Strongylidae</taxon>
        <taxon>Strongylus</taxon>
    </lineage>
</organism>
<accession>A0A3P7JDA4</accession>
<keyword evidence="2" id="KW-1185">Reference proteome</keyword>
<sequence length="92" mass="10271">MPNHVPKAFPPPTLYLRSVPERRPHQPEAPYALLLVGVGTTAWGARTSRAQSGGNLPVHVCRLDFCYLIQQLSFMAHADRRPVPNYSPFASF</sequence>
<proteinExistence type="predicted"/>
<name>A0A3P7JDA4_STRVU</name>
<evidence type="ECO:0000313" key="1">
    <source>
        <dbReference type="EMBL" id="VDM76054.1"/>
    </source>
</evidence>
<dbReference type="AlphaFoldDB" id="A0A3P7JDA4"/>